<feature type="domain" description="Arsenosugar biosynthesis radical SAM protein ArsS-like C-terminal" evidence="6">
    <location>
        <begin position="183"/>
        <end position="314"/>
    </location>
</feature>
<feature type="domain" description="Radical SAM core" evidence="5">
    <location>
        <begin position="25"/>
        <end position="124"/>
    </location>
</feature>
<accession>A0A0U1KTU4</accession>
<dbReference type="EMBL" id="CTRP01000003">
    <property type="protein sequence ID" value="CQR70852.1"/>
    <property type="molecule type" value="Genomic_DNA"/>
</dbReference>
<dbReference type="Proteomes" id="UP000049855">
    <property type="component" value="Unassembled WGS sequence"/>
</dbReference>
<dbReference type="Pfam" id="PF04055">
    <property type="entry name" value="Radical_SAM"/>
    <property type="match status" value="1"/>
</dbReference>
<keyword evidence="2" id="KW-0479">Metal-binding</keyword>
<name>A0A0U1KTU4_9FIRM</name>
<dbReference type="InterPro" id="IPR058240">
    <property type="entry name" value="rSAM_sf"/>
</dbReference>
<dbReference type="Gene3D" id="3.20.20.70">
    <property type="entry name" value="Aldolase class I"/>
    <property type="match status" value="1"/>
</dbReference>
<evidence type="ECO:0000259" key="6">
    <source>
        <dbReference type="Pfam" id="PF12345"/>
    </source>
</evidence>
<dbReference type="PANTHER" id="PTHR43728:SF1">
    <property type="entry name" value="FE-S OXIDOREDUCTASE"/>
    <property type="match status" value="1"/>
</dbReference>
<evidence type="ECO:0000256" key="3">
    <source>
        <dbReference type="ARBA" id="ARBA00023004"/>
    </source>
</evidence>
<dbReference type="PANTHER" id="PTHR43728">
    <property type="entry name" value="SLR0304 PROTEIN"/>
    <property type="match status" value="1"/>
</dbReference>
<dbReference type="RefSeq" id="WP_021169572.1">
    <property type="nucleotide sequence ID" value="NZ_CTRP01000003.1"/>
</dbReference>
<dbReference type="InterPro" id="IPR007197">
    <property type="entry name" value="rSAM"/>
</dbReference>
<proteinExistence type="predicted"/>
<protein>
    <submittedName>
        <fullName evidence="7">Radical SAM</fullName>
    </submittedName>
</protein>
<evidence type="ECO:0000256" key="1">
    <source>
        <dbReference type="ARBA" id="ARBA00022691"/>
    </source>
</evidence>
<keyword evidence="3" id="KW-0408">Iron</keyword>
<dbReference type="GO" id="GO:0046872">
    <property type="term" value="F:metal ion binding"/>
    <property type="evidence" value="ECO:0007669"/>
    <property type="project" value="UniProtKB-KW"/>
</dbReference>
<keyword evidence="8" id="KW-1185">Reference proteome</keyword>
<evidence type="ECO:0000313" key="7">
    <source>
        <dbReference type="EMBL" id="CQR70852.1"/>
    </source>
</evidence>
<dbReference type="CDD" id="cd01335">
    <property type="entry name" value="Radical_SAM"/>
    <property type="match status" value="1"/>
</dbReference>
<evidence type="ECO:0000259" key="5">
    <source>
        <dbReference type="Pfam" id="PF04055"/>
    </source>
</evidence>
<reference evidence="8" key="1">
    <citation type="submission" date="2015-03" db="EMBL/GenBank/DDBJ databases">
        <authorList>
            <person name="Nijsse Bart"/>
        </authorList>
    </citation>
    <scope>NUCLEOTIDE SEQUENCE [LARGE SCALE GENOMIC DNA]</scope>
</reference>
<evidence type="ECO:0000313" key="8">
    <source>
        <dbReference type="Proteomes" id="UP000049855"/>
    </source>
</evidence>
<sequence>MKTFCERIKETGEKLARNKIDIVQMNVGYVCNLACKHCHVQAGPNRTEQMSAETMKACLKFISESKATTVDITGGSPEMNPHLPMLIEELRKISTVKRILVRTNMTLLGTDKYRHFVDLFKANKLELVGSLPCYGEENVNAQRGNGVFNSNIGVLKLLNSIGYGKEKTELVLDLVYNPGGAFLPGPQAELQAAYKEQLKKNYGIEFNHLFTITNAPCGRFKEDLKKSGQFAAYMNLLVDNYNKDNLKKVMCVSQINIGWDGAVYDCDFNQALGLRIGAPKTIAEFTPKELMSEILADDHCYCCTAGAGSSCQGSLD</sequence>
<dbReference type="SFLD" id="SFLDG01067">
    <property type="entry name" value="SPASM/twitch_domain_containing"/>
    <property type="match status" value="1"/>
</dbReference>
<dbReference type="Pfam" id="PF12345">
    <property type="entry name" value="DUF3641"/>
    <property type="match status" value="1"/>
</dbReference>
<dbReference type="NCBIfam" id="TIGR04167">
    <property type="entry name" value="rSAM_SeCys"/>
    <property type="match status" value="1"/>
</dbReference>
<dbReference type="GO" id="GO:0051536">
    <property type="term" value="F:iron-sulfur cluster binding"/>
    <property type="evidence" value="ECO:0007669"/>
    <property type="project" value="UniProtKB-KW"/>
</dbReference>
<dbReference type="AlphaFoldDB" id="A0A0U1KTU4"/>
<evidence type="ECO:0000256" key="4">
    <source>
        <dbReference type="ARBA" id="ARBA00023014"/>
    </source>
</evidence>
<dbReference type="SFLD" id="SFLDS00029">
    <property type="entry name" value="Radical_SAM"/>
    <property type="match status" value="1"/>
</dbReference>
<keyword evidence="4" id="KW-0411">Iron-sulfur</keyword>
<dbReference type="InterPro" id="IPR024521">
    <property type="entry name" value="ArsS-like_C"/>
</dbReference>
<evidence type="ECO:0000256" key="2">
    <source>
        <dbReference type="ARBA" id="ARBA00022723"/>
    </source>
</evidence>
<keyword evidence="1" id="KW-0949">S-adenosyl-L-methionine</keyword>
<gene>
    <name evidence="7" type="ORF">SpAn4DRAFT_1830</name>
</gene>
<dbReference type="SUPFAM" id="SSF102114">
    <property type="entry name" value="Radical SAM enzymes"/>
    <property type="match status" value="1"/>
</dbReference>
<dbReference type="GO" id="GO:0003824">
    <property type="term" value="F:catalytic activity"/>
    <property type="evidence" value="ECO:0007669"/>
    <property type="project" value="InterPro"/>
</dbReference>
<organism evidence="7 8">
    <name type="scientific">Sporomusa ovata</name>
    <dbReference type="NCBI Taxonomy" id="2378"/>
    <lineage>
        <taxon>Bacteria</taxon>
        <taxon>Bacillati</taxon>
        <taxon>Bacillota</taxon>
        <taxon>Negativicutes</taxon>
        <taxon>Selenomonadales</taxon>
        <taxon>Sporomusaceae</taxon>
        <taxon>Sporomusa</taxon>
    </lineage>
</organism>
<dbReference type="InterPro" id="IPR013785">
    <property type="entry name" value="Aldolase_TIM"/>
</dbReference>
<dbReference type="InterPro" id="IPR026351">
    <property type="entry name" value="rSAM_ArsS-like"/>
</dbReference>